<dbReference type="SUPFAM" id="SSF101386">
    <property type="entry name" value="all-alpha NTP pyrophosphatases"/>
    <property type="match status" value="1"/>
</dbReference>
<dbReference type="CDD" id="cd11523">
    <property type="entry name" value="NTP-PPase"/>
    <property type="match status" value="1"/>
</dbReference>
<proteinExistence type="predicted"/>
<accession>M0FG02</accession>
<reference evidence="2 3" key="1">
    <citation type="journal article" date="2014" name="PLoS Genet.">
        <title>Phylogenetically driven sequencing of extremely halophilic archaea reveals strategies for static and dynamic osmo-response.</title>
        <authorList>
            <person name="Becker E.A."/>
            <person name="Seitzer P.M."/>
            <person name="Tritt A."/>
            <person name="Larsen D."/>
            <person name="Krusor M."/>
            <person name="Yao A.I."/>
            <person name="Wu D."/>
            <person name="Madern D."/>
            <person name="Eisen J.A."/>
            <person name="Darling A.E."/>
            <person name="Facciotti M.T."/>
        </authorList>
    </citation>
    <scope>NUCLEOTIDE SEQUENCE [LARGE SCALE GENOMIC DNA]</scope>
    <source>
        <strain evidence="2 3">ATCC 700873</strain>
    </source>
</reference>
<dbReference type="PATRIC" id="fig|1227481.4.peg.882"/>
<comment type="caution">
    <text evidence="2">The sequence shown here is derived from an EMBL/GenBank/DDBJ whole genome shotgun (WGS) entry which is preliminary data.</text>
</comment>
<keyword evidence="3" id="KW-1185">Reference proteome</keyword>
<dbReference type="STRING" id="1227481.C467_04515"/>
<dbReference type="Proteomes" id="UP000011689">
    <property type="component" value="Unassembled WGS sequence"/>
</dbReference>
<dbReference type="Gene3D" id="1.10.287.1080">
    <property type="entry name" value="MazG-like"/>
    <property type="match status" value="1"/>
</dbReference>
<evidence type="ECO:0000259" key="1">
    <source>
        <dbReference type="Pfam" id="PF03819"/>
    </source>
</evidence>
<sequence>MSDRGEATHMDEQDRVAAFVDEYGLETDLTYHALDLESEVGEIAKEVTTSTDYGRNPAAAAVATDEVGDALFALLALAEAADVDATAALDEALAKYEARIGSSGDPGSGE</sequence>
<gene>
    <name evidence="2" type="ORF">C467_04515</name>
</gene>
<dbReference type="InterPro" id="IPR004518">
    <property type="entry name" value="MazG-like_dom"/>
</dbReference>
<dbReference type="Pfam" id="PF03819">
    <property type="entry name" value="MazG"/>
    <property type="match status" value="1"/>
</dbReference>
<evidence type="ECO:0000313" key="2">
    <source>
        <dbReference type="EMBL" id="ELZ58951.1"/>
    </source>
</evidence>
<keyword evidence="2" id="KW-0378">Hydrolase</keyword>
<dbReference type="EMBL" id="AOJO01000020">
    <property type="protein sequence ID" value="ELZ58951.1"/>
    <property type="molecule type" value="Genomic_DNA"/>
</dbReference>
<protein>
    <submittedName>
        <fullName evidence="2">Nucleotide pyrophosphohydrolase</fullName>
    </submittedName>
</protein>
<name>M0FG02_9EURY</name>
<organism evidence="2 3">
    <name type="scientific">Halorubrum hochstenium ATCC 700873</name>
    <dbReference type="NCBI Taxonomy" id="1227481"/>
    <lineage>
        <taxon>Archaea</taxon>
        <taxon>Methanobacteriati</taxon>
        <taxon>Methanobacteriota</taxon>
        <taxon>Stenosarchaea group</taxon>
        <taxon>Halobacteria</taxon>
        <taxon>Halobacteriales</taxon>
        <taxon>Haloferacaceae</taxon>
        <taxon>Halorubrum</taxon>
    </lineage>
</organism>
<evidence type="ECO:0000313" key="3">
    <source>
        <dbReference type="Proteomes" id="UP000011689"/>
    </source>
</evidence>
<dbReference type="AlphaFoldDB" id="M0FG02"/>
<feature type="domain" description="NTP pyrophosphohydrolase MazG-like" evidence="1">
    <location>
        <begin position="36"/>
        <end position="99"/>
    </location>
</feature>
<dbReference type="GO" id="GO:0016787">
    <property type="term" value="F:hydrolase activity"/>
    <property type="evidence" value="ECO:0007669"/>
    <property type="project" value="UniProtKB-KW"/>
</dbReference>